<reference evidence="2" key="1">
    <citation type="journal article" date="2022" name="New Phytol.">
        <title>Evolutionary transition to the ectomycorrhizal habit in the genomes of a hyperdiverse lineage of mushroom-forming fungi.</title>
        <authorList>
            <person name="Looney B."/>
            <person name="Miyauchi S."/>
            <person name="Morin E."/>
            <person name="Drula E."/>
            <person name="Courty P.E."/>
            <person name="Kohler A."/>
            <person name="Kuo A."/>
            <person name="LaButti K."/>
            <person name="Pangilinan J."/>
            <person name="Lipzen A."/>
            <person name="Riley R."/>
            <person name="Andreopoulos W."/>
            <person name="He G."/>
            <person name="Johnson J."/>
            <person name="Nolan M."/>
            <person name="Tritt A."/>
            <person name="Barry K.W."/>
            <person name="Grigoriev I.V."/>
            <person name="Nagy L.G."/>
            <person name="Hibbett D."/>
            <person name="Henrissat B."/>
            <person name="Matheny P.B."/>
            <person name="Labbe J."/>
            <person name="Martin F.M."/>
        </authorList>
    </citation>
    <scope>NUCLEOTIDE SEQUENCE</scope>
    <source>
        <strain evidence="2">BPL690</strain>
    </source>
</reference>
<proteinExistence type="predicted"/>
<dbReference type="Gene3D" id="3.40.1190.20">
    <property type="match status" value="1"/>
</dbReference>
<dbReference type="InterPro" id="IPR029056">
    <property type="entry name" value="Ribokinase-like"/>
</dbReference>
<dbReference type="SUPFAM" id="SSF53613">
    <property type="entry name" value="Ribokinase-like"/>
    <property type="match status" value="1"/>
</dbReference>
<accession>A0AAD4M1A2</accession>
<keyword evidence="3" id="KW-1185">Reference proteome</keyword>
<dbReference type="InterPro" id="IPR011611">
    <property type="entry name" value="PfkB_dom"/>
</dbReference>
<gene>
    <name evidence="2" type="ORF">B0F90DRAFT_1744769</name>
</gene>
<evidence type="ECO:0000259" key="1">
    <source>
        <dbReference type="Pfam" id="PF00294"/>
    </source>
</evidence>
<dbReference type="Proteomes" id="UP001203297">
    <property type="component" value="Unassembled WGS sequence"/>
</dbReference>
<protein>
    <recommendedName>
        <fullName evidence="1">Carbohydrate kinase PfkB domain-containing protein</fullName>
    </recommendedName>
</protein>
<dbReference type="Pfam" id="PF00294">
    <property type="entry name" value="PfkB"/>
    <property type="match status" value="1"/>
</dbReference>
<evidence type="ECO:0000313" key="3">
    <source>
        <dbReference type="Proteomes" id="UP001203297"/>
    </source>
</evidence>
<name>A0AAD4M1A2_9AGAM</name>
<dbReference type="AlphaFoldDB" id="A0AAD4M1A2"/>
<comment type="caution">
    <text evidence="2">The sequence shown here is derived from an EMBL/GenBank/DDBJ whole genome shotgun (WGS) entry which is preliminary data.</text>
</comment>
<organism evidence="2 3">
    <name type="scientific">Multifurca ochricompacta</name>
    <dbReference type="NCBI Taxonomy" id="376703"/>
    <lineage>
        <taxon>Eukaryota</taxon>
        <taxon>Fungi</taxon>
        <taxon>Dikarya</taxon>
        <taxon>Basidiomycota</taxon>
        <taxon>Agaricomycotina</taxon>
        <taxon>Agaricomycetes</taxon>
        <taxon>Russulales</taxon>
        <taxon>Russulaceae</taxon>
        <taxon>Multifurca</taxon>
    </lineage>
</organism>
<evidence type="ECO:0000313" key="2">
    <source>
        <dbReference type="EMBL" id="KAI0296746.1"/>
    </source>
</evidence>
<feature type="domain" description="Carbohydrate kinase PfkB" evidence="1">
    <location>
        <begin position="42"/>
        <end position="129"/>
    </location>
</feature>
<dbReference type="EMBL" id="WTXG01000046">
    <property type="protein sequence ID" value="KAI0296746.1"/>
    <property type="molecule type" value="Genomic_DNA"/>
</dbReference>
<sequence length="238" mass="25736">MSRLRPSPSSLTPPISTRSLRVIAAGTLFLTHTLSLPSHPGPSETVRAHEYVRSRGGSAPAVLSLLSQLHANKCWLVASLGGAQEARALKRELEAEGVSTRYCKTWEGAGVPAAWILHAGDTNGQSVINHNPLPDIPHEEFVSLLGPLLVPEHYPSPDASLTSPPLSPPPLSPNSVAPFEWIHFEGRSVKTTLNNLQGLDGLARERRWRSQCVFSVDVGRRARQGVEAVRTSLFLATS</sequence>